<accession>A0A8J7FHN9</accession>
<dbReference type="Proteomes" id="UP000604481">
    <property type="component" value="Unassembled WGS sequence"/>
</dbReference>
<dbReference type="PROSITE" id="PS51257">
    <property type="entry name" value="PROKAR_LIPOPROTEIN"/>
    <property type="match status" value="1"/>
</dbReference>
<dbReference type="EMBL" id="JADFUA010000001">
    <property type="protein sequence ID" value="MBE9607952.1"/>
    <property type="molecule type" value="Genomic_DNA"/>
</dbReference>
<comment type="caution">
    <text evidence="2">The sequence shown here is derived from an EMBL/GenBank/DDBJ whole genome shotgun (WGS) entry which is preliminary data.</text>
</comment>
<dbReference type="AlphaFoldDB" id="A0A8J7FHN9"/>
<gene>
    <name evidence="2" type="ORF">INR99_01195</name>
</gene>
<dbReference type="RefSeq" id="WP_194114459.1">
    <property type="nucleotide sequence ID" value="NZ_JADFUA010000001.1"/>
</dbReference>
<feature type="chain" id="PRO_5035302445" description="SHOCT domain-containing protein" evidence="1">
    <location>
        <begin position="24"/>
        <end position="68"/>
    </location>
</feature>
<sequence length="68" mass="7427">MRKIIAVIPVACLLLLTACGSTTNVKVQGVTTVSKGQELVDLKRALDEGAISQQEYDKLQTIILKRKD</sequence>
<protein>
    <recommendedName>
        <fullName evidence="4">SHOCT domain-containing protein</fullName>
    </recommendedName>
</protein>
<proteinExistence type="predicted"/>
<feature type="signal peptide" evidence="1">
    <location>
        <begin position="1"/>
        <end position="23"/>
    </location>
</feature>
<evidence type="ECO:0000313" key="2">
    <source>
        <dbReference type="EMBL" id="MBE9607952.1"/>
    </source>
</evidence>
<evidence type="ECO:0008006" key="4">
    <source>
        <dbReference type="Google" id="ProtNLM"/>
    </source>
</evidence>
<evidence type="ECO:0000256" key="1">
    <source>
        <dbReference type="SAM" id="SignalP"/>
    </source>
</evidence>
<organism evidence="2 3">
    <name type="scientific">Chitinilyticum piscinae</name>
    <dbReference type="NCBI Taxonomy" id="2866724"/>
    <lineage>
        <taxon>Bacteria</taxon>
        <taxon>Pseudomonadati</taxon>
        <taxon>Pseudomonadota</taxon>
        <taxon>Betaproteobacteria</taxon>
        <taxon>Neisseriales</taxon>
        <taxon>Chitinibacteraceae</taxon>
        <taxon>Chitinilyticum</taxon>
    </lineage>
</organism>
<keyword evidence="1" id="KW-0732">Signal</keyword>
<reference evidence="2 3" key="1">
    <citation type="submission" date="2020-10" db="EMBL/GenBank/DDBJ databases">
        <title>The genome sequence of Chitinilyticum litopenaei 4Y14.</title>
        <authorList>
            <person name="Liu Y."/>
        </authorList>
    </citation>
    <scope>NUCLEOTIDE SEQUENCE [LARGE SCALE GENOMIC DNA]</scope>
    <source>
        <strain evidence="2 3">4Y14</strain>
    </source>
</reference>
<name>A0A8J7FHN9_9NEIS</name>
<evidence type="ECO:0000313" key="3">
    <source>
        <dbReference type="Proteomes" id="UP000604481"/>
    </source>
</evidence>
<keyword evidence="3" id="KW-1185">Reference proteome</keyword>